<dbReference type="HOGENOM" id="CLU_1702879_0_0_5"/>
<dbReference type="OrthoDB" id="7366817at2"/>
<accession>H6SNM8</accession>
<dbReference type="EMBL" id="HE663493">
    <property type="protein sequence ID" value="CCG09359.1"/>
    <property type="molecule type" value="Genomic_DNA"/>
</dbReference>
<dbReference type="RefSeq" id="WP_014415989.1">
    <property type="nucleotide sequence ID" value="NC_017059.1"/>
</dbReference>
<reference evidence="1 2" key="1">
    <citation type="submission" date="2012-02" db="EMBL/GenBank/DDBJ databases">
        <title>Shotgun genome sequence of Phaeospirillum photometricum DSM 122.</title>
        <authorList>
            <person name="Duquesne K."/>
            <person name="Sturgis J."/>
        </authorList>
    </citation>
    <scope>NUCLEOTIDE SEQUENCE [LARGE SCALE GENOMIC DNA]</scope>
    <source>
        <strain evidence="2">DSM122</strain>
    </source>
</reference>
<dbReference type="PATRIC" id="fig|1150469.3.peg.3100"/>
<sequence>MGRGIGTGKGRLEQDGARGALLVEAARCWERRPGCSGGFPAGMVRRLCAAGLGDVVVALDGLLVVAAVHATPPLVLGSPGSALDTPDSRLLAQVLESALDGLGLGDPAVDRLSFRLGARGGVLMRRGLARFGSPCASVCQTALPPAGAFMAAAE</sequence>
<organism evidence="1 2">
    <name type="scientific">Pararhodospirillum photometricum DSM 122</name>
    <dbReference type="NCBI Taxonomy" id="1150469"/>
    <lineage>
        <taxon>Bacteria</taxon>
        <taxon>Pseudomonadati</taxon>
        <taxon>Pseudomonadota</taxon>
        <taxon>Alphaproteobacteria</taxon>
        <taxon>Rhodospirillales</taxon>
        <taxon>Rhodospirillaceae</taxon>
        <taxon>Pararhodospirillum</taxon>
    </lineage>
</organism>
<keyword evidence="2" id="KW-1185">Reference proteome</keyword>
<evidence type="ECO:0000313" key="1">
    <source>
        <dbReference type="EMBL" id="CCG09359.1"/>
    </source>
</evidence>
<gene>
    <name evidence="1" type="ORF">RSPPHO_02733</name>
</gene>
<proteinExistence type="predicted"/>
<dbReference type="STRING" id="1150469.RSPPHO_02733"/>
<dbReference type="Proteomes" id="UP000033220">
    <property type="component" value="Chromosome DSM 122"/>
</dbReference>
<name>H6SNM8_PARPM</name>
<dbReference type="KEGG" id="rpm:RSPPHO_02733"/>
<protein>
    <submittedName>
        <fullName evidence="1">Uncharacterized protein</fullName>
    </submittedName>
</protein>
<dbReference type="AlphaFoldDB" id="H6SNM8"/>
<evidence type="ECO:0000313" key="2">
    <source>
        <dbReference type="Proteomes" id="UP000033220"/>
    </source>
</evidence>